<dbReference type="InterPro" id="IPR036628">
    <property type="entry name" value="Clp_N_dom_sf"/>
</dbReference>
<dbReference type="InterPro" id="IPR001270">
    <property type="entry name" value="ClpA/B"/>
</dbReference>
<dbReference type="Pfam" id="PF10431">
    <property type="entry name" value="ClpB_D2-small"/>
    <property type="match status" value="1"/>
</dbReference>
<dbReference type="NCBIfam" id="TIGR02639">
    <property type="entry name" value="ClpA"/>
    <property type="match status" value="1"/>
</dbReference>
<dbReference type="InterPro" id="IPR003959">
    <property type="entry name" value="ATPase_AAA_core"/>
</dbReference>
<dbReference type="GO" id="GO:0008233">
    <property type="term" value="F:peptidase activity"/>
    <property type="evidence" value="ECO:0007669"/>
    <property type="project" value="UniProtKB-KW"/>
</dbReference>
<feature type="compositionally biased region" description="Basic and acidic residues" evidence="7">
    <location>
        <begin position="167"/>
        <end position="184"/>
    </location>
</feature>
<dbReference type="GO" id="GO:0043335">
    <property type="term" value="P:protein unfolding"/>
    <property type="evidence" value="ECO:0007669"/>
    <property type="project" value="InterPro"/>
</dbReference>
<gene>
    <name evidence="9" type="ORF">HMPREF9194_00310</name>
</gene>
<dbReference type="PANTHER" id="PTHR11638:SF111">
    <property type="entry name" value="ATP-DEPENDENT CLP PROTEASE ATP-BINDING SUBUNIT CLPA"/>
    <property type="match status" value="1"/>
</dbReference>
<comment type="similarity">
    <text evidence="6">Belongs to the ClpA/ClpB family.</text>
</comment>
<dbReference type="GO" id="GO:0034605">
    <property type="term" value="P:cellular response to heat"/>
    <property type="evidence" value="ECO:0007669"/>
    <property type="project" value="TreeGrafter"/>
</dbReference>
<dbReference type="eggNOG" id="COG0542">
    <property type="taxonomic scope" value="Bacteria"/>
</dbReference>
<reference evidence="9 10" key="1">
    <citation type="submission" date="2013-04" db="EMBL/GenBank/DDBJ databases">
        <title>The Genome Sequence of Treponema maltophilum ATCC 51939.</title>
        <authorList>
            <consortium name="The Broad Institute Genomics Platform"/>
            <person name="Earl A."/>
            <person name="Ward D."/>
            <person name="Feldgarden M."/>
            <person name="Gevers D."/>
            <person name="Leonetti C."/>
            <person name="Blanton J.M."/>
            <person name="Dewhirst F.E."/>
            <person name="Izard J."/>
            <person name="Walker B."/>
            <person name="Young S."/>
            <person name="Zeng Q."/>
            <person name="Gargeya S."/>
            <person name="Fitzgerald M."/>
            <person name="Haas B."/>
            <person name="Abouelleil A."/>
            <person name="Allen A.W."/>
            <person name="Alvarado L."/>
            <person name="Arachchi H.M."/>
            <person name="Berlin A.M."/>
            <person name="Chapman S.B."/>
            <person name="Gainer-Dewar J."/>
            <person name="Goldberg J."/>
            <person name="Griggs A."/>
            <person name="Gujja S."/>
            <person name="Hansen M."/>
            <person name="Howarth C."/>
            <person name="Imamovic A."/>
            <person name="Ireland A."/>
            <person name="Larimer J."/>
            <person name="McCowan C."/>
            <person name="Murphy C."/>
            <person name="Pearson M."/>
            <person name="Poon T.W."/>
            <person name="Priest M."/>
            <person name="Roberts A."/>
            <person name="Saif S."/>
            <person name="Shea T."/>
            <person name="Sisk P."/>
            <person name="Sykes S."/>
            <person name="Wortman J."/>
            <person name="Nusbaum C."/>
            <person name="Birren B."/>
        </authorList>
    </citation>
    <scope>NUCLEOTIDE SEQUENCE [LARGE SCALE GENOMIC DNA]</scope>
    <source>
        <strain evidence="9 10">ATCC 51939</strain>
    </source>
</reference>
<proteinExistence type="inferred from homology"/>
<evidence type="ECO:0000256" key="5">
    <source>
        <dbReference type="PROSITE-ProRule" id="PRU01251"/>
    </source>
</evidence>
<dbReference type="SUPFAM" id="SSF81923">
    <property type="entry name" value="Double Clp-N motif"/>
    <property type="match status" value="1"/>
</dbReference>
<name>S3L674_TREMA</name>
<dbReference type="InterPro" id="IPR028299">
    <property type="entry name" value="ClpA/B_CS2"/>
</dbReference>
<keyword evidence="9" id="KW-0378">Hydrolase</keyword>
<dbReference type="GO" id="GO:0005737">
    <property type="term" value="C:cytoplasm"/>
    <property type="evidence" value="ECO:0007669"/>
    <property type="project" value="TreeGrafter"/>
</dbReference>
<dbReference type="InterPro" id="IPR019489">
    <property type="entry name" value="Clp_ATPase_C"/>
</dbReference>
<dbReference type="Gene3D" id="3.40.50.300">
    <property type="entry name" value="P-loop containing nucleotide triphosphate hydrolases"/>
    <property type="match status" value="2"/>
</dbReference>
<dbReference type="SMART" id="SM01086">
    <property type="entry name" value="ClpB_D2-small"/>
    <property type="match status" value="1"/>
</dbReference>
<keyword evidence="3 6" id="KW-0067">ATP-binding</keyword>
<dbReference type="InterPro" id="IPR027417">
    <property type="entry name" value="P-loop_NTPase"/>
</dbReference>
<evidence type="ECO:0000313" key="9">
    <source>
        <dbReference type="EMBL" id="EPF32314.1"/>
    </source>
</evidence>
<dbReference type="STRING" id="1125699.HMPREF9194_00310"/>
<dbReference type="InterPro" id="IPR050130">
    <property type="entry name" value="ClpA_ClpB"/>
</dbReference>
<protein>
    <submittedName>
        <fullName evidence="9">ATP-dependent Clp protease ATP-binding subunit ClpA</fullName>
    </submittedName>
</protein>
<feature type="region of interest" description="Disordered" evidence="7">
    <location>
        <begin position="154"/>
        <end position="184"/>
    </location>
</feature>
<accession>S3L674</accession>
<evidence type="ECO:0000313" key="10">
    <source>
        <dbReference type="Proteomes" id="UP000014541"/>
    </source>
</evidence>
<dbReference type="Proteomes" id="UP000014541">
    <property type="component" value="Unassembled WGS sequence"/>
</dbReference>
<evidence type="ECO:0000256" key="3">
    <source>
        <dbReference type="ARBA" id="ARBA00022840"/>
    </source>
</evidence>
<dbReference type="InterPro" id="IPR004176">
    <property type="entry name" value="Clp_R_N"/>
</dbReference>
<dbReference type="Pfam" id="PF07724">
    <property type="entry name" value="AAA_2"/>
    <property type="match status" value="1"/>
</dbReference>
<dbReference type="PATRIC" id="fig|1125699.3.peg.313"/>
<evidence type="ECO:0000259" key="8">
    <source>
        <dbReference type="PROSITE" id="PS51903"/>
    </source>
</evidence>
<keyword evidence="2 6" id="KW-0547">Nucleotide-binding</keyword>
<dbReference type="AlphaFoldDB" id="S3L674"/>
<dbReference type="FunFam" id="3.40.50.300:FF:000025">
    <property type="entry name" value="ATP-dependent Clp protease subunit"/>
    <property type="match status" value="1"/>
</dbReference>
<feature type="region of interest" description="Disordered" evidence="7">
    <location>
        <begin position="774"/>
        <end position="795"/>
    </location>
</feature>
<dbReference type="CDD" id="cd00009">
    <property type="entry name" value="AAA"/>
    <property type="match status" value="1"/>
</dbReference>
<dbReference type="OrthoDB" id="9803641at2"/>
<dbReference type="InterPro" id="IPR013461">
    <property type="entry name" value="ClpA"/>
</dbReference>
<evidence type="ECO:0000256" key="7">
    <source>
        <dbReference type="SAM" id="MobiDB-lite"/>
    </source>
</evidence>
<keyword evidence="9" id="KW-0645">Protease</keyword>
<feature type="domain" description="Clp R" evidence="8">
    <location>
        <begin position="1"/>
        <end position="65"/>
    </location>
</feature>
<evidence type="ECO:0000256" key="4">
    <source>
        <dbReference type="ARBA" id="ARBA00023186"/>
    </source>
</evidence>
<dbReference type="RefSeq" id="WP_016524611.1">
    <property type="nucleotide sequence ID" value="NZ_KE332518.1"/>
</dbReference>
<dbReference type="Pfam" id="PF17871">
    <property type="entry name" value="AAA_lid_9"/>
    <property type="match status" value="1"/>
</dbReference>
<dbReference type="InterPro" id="IPR041546">
    <property type="entry name" value="ClpA/ClpB_AAA_lid"/>
</dbReference>
<dbReference type="GO" id="GO:0005524">
    <property type="term" value="F:ATP binding"/>
    <property type="evidence" value="ECO:0007669"/>
    <property type="project" value="UniProtKB-KW"/>
</dbReference>
<dbReference type="SMART" id="SM00382">
    <property type="entry name" value="AAA"/>
    <property type="match status" value="2"/>
</dbReference>
<dbReference type="CDD" id="cd19499">
    <property type="entry name" value="RecA-like_ClpB_Hsp104-like"/>
    <property type="match status" value="1"/>
</dbReference>
<keyword evidence="4 6" id="KW-0143">Chaperone</keyword>
<dbReference type="InterPro" id="IPR003593">
    <property type="entry name" value="AAA+_ATPase"/>
</dbReference>
<evidence type="ECO:0000256" key="6">
    <source>
        <dbReference type="RuleBase" id="RU004432"/>
    </source>
</evidence>
<feature type="compositionally biased region" description="Basic and acidic residues" evidence="7">
    <location>
        <begin position="784"/>
        <end position="795"/>
    </location>
</feature>
<evidence type="ECO:0000256" key="1">
    <source>
        <dbReference type="ARBA" id="ARBA00022737"/>
    </source>
</evidence>
<dbReference type="GO" id="GO:0006508">
    <property type="term" value="P:proteolysis"/>
    <property type="evidence" value="ECO:0007669"/>
    <property type="project" value="UniProtKB-KW"/>
</dbReference>
<dbReference type="PROSITE" id="PS00870">
    <property type="entry name" value="CLPAB_1"/>
    <property type="match status" value="1"/>
</dbReference>
<dbReference type="PROSITE" id="PS00871">
    <property type="entry name" value="CLPAB_2"/>
    <property type="match status" value="1"/>
</dbReference>
<dbReference type="EMBL" id="ATFF01000002">
    <property type="protein sequence ID" value="EPF32314.1"/>
    <property type="molecule type" value="Genomic_DNA"/>
</dbReference>
<dbReference type="InterPro" id="IPR018368">
    <property type="entry name" value="ClpA/B_CS1"/>
</dbReference>
<dbReference type="SUPFAM" id="SSF52540">
    <property type="entry name" value="P-loop containing nucleoside triphosphate hydrolases"/>
    <property type="match status" value="2"/>
</dbReference>
<dbReference type="Pfam" id="PF02861">
    <property type="entry name" value="Clp_N"/>
    <property type="match status" value="1"/>
</dbReference>
<dbReference type="Gene3D" id="1.10.1780.10">
    <property type="entry name" value="Clp, N-terminal domain"/>
    <property type="match status" value="1"/>
</dbReference>
<dbReference type="PANTHER" id="PTHR11638">
    <property type="entry name" value="ATP-DEPENDENT CLP PROTEASE"/>
    <property type="match status" value="1"/>
</dbReference>
<dbReference type="GO" id="GO:0016887">
    <property type="term" value="F:ATP hydrolysis activity"/>
    <property type="evidence" value="ECO:0007669"/>
    <property type="project" value="InterPro"/>
</dbReference>
<keyword evidence="10" id="KW-1185">Reference proteome</keyword>
<dbReference type="Gene3D" id="1.10.8.60">
    <property type="match status" value="2"/>
</dbReference>
<evidence type="ECO:0000256" key="2">
    <source>
        <dbReference type="ARBA" id="ARBA00022741"/>
    </source>
</evidence>
<dbReference type="Pfam" id="PF00004">
    <property type="entry name" value="AAA"/>
    <property type="match status" value="1"/>
</dbReference>
<dbReference type="PROSITE" id="PS51903">
    <property type="entry name" value="CLP_R"/>
    <property type="match status" value="1"/>
</dbReference>
<comment type="caution">
    <text evidence="9">The sequence shown here is derived from an EMBL/GenBank/DDBJ whole genome shotgun (WGS) entry which is preliminary data.</text>
</comment>
<keyword evidence="1 5" id="KW-0677">Repeat</keyword>
<dbReference type="HOGENOM" id="CLU_005070_4_2_12"/>
<sequence length="795" mass="87177">MKIGPKLQAVLKRAFAAAKRAKHEFLTPEHVLYAALEDDCVLNILLLCGTDPGFIRKDLEQYFAEKIPQGTGSEPIETLGYQSVMGRAVMQCASADKTTVELTDVLVSLLDEQKNHCSFYLKKAGLSRLALLETIGYVNSYADGDGFIQNVQGQNAHSQPAQAPAADRSDSEEAEEQPRKKTALERYARNLTAEAAKGGLEELIGREDELERTMQVLCRRVKNNPLHVGDAGVGKTAITEGLAVRIAKKQVPDLLRDFEIFSLDMGALVAGTKYRGDFEERIKKLTDELLKKEKAILFIDEIHTIIGAGSVSGGSLDASNLLKPVLTTGKIRCIGSTTFEEYSRLFEKDRALARRFQKIDIAEPSRDEAVRILQGVSKKYEAYHNVIYSKEALEAAVDLSAAYINERRLPDKAIDVIDETGSWLRLHAKPGSNSKPCGSEGLSDSAPVKVGTTLIEKTVARIARIPEHSVNNNEKERLRTLADDLKRNIFGQDDAIDAVAKAIKRARAGFGNPDKPVGCFLFAGPTGVGKTELAKSLAERMGVKLLRFDMSEYQEKHTVSRLIGSPPGYVGFEEGGLLTAAVRKEPHAVLLLDELEKAHGDIYNILLQVMDYASLTDNQGRSADFRNTVLIMTSNAGAENINKSFIGFGERSRSESAVQEAVERTFSPEFRNRLDAVIPFAHLSKAVIEDIVKKETAKLAERLAEKKVALRVKPEALARLAEEGYSQEFGARNISRTIDERLAAPLVDEILFGSLSNGGSVTVSEKDGGITLSFKKARRTSSAKKTEKQPDGQSA</sequence>
<dbReference type="PRINTS" id="PR00300">
    <property type="entry name" value="CLPPROTEASEA"/>
</dbReference>
<organism evidence="9 10">
    <name type="scientific">Treponema maltophilum ATCC 51939</name>
    <dbReference type="NCBI Taxonomy" id="1125699"/>
    <lineage>
        <taxon>Bacteria</taxon>
        <taxon>Pseudomonadati</taxon>
        <taxon>Spirochaetota</taxon>
        <taxon>Spirochaetia</taxon>
        <taxon>Spirochaetales</taxon>
        <taxon>Treponemataceae</taxon>
        <taxon>Treponema</taxon>
    </lineage>
</organism>